<evidence type="ECO:0000313" key="4">
    <source>
        <dbReference type="Proteomes" id="UP000050465"/>
    </source>
</evidence>
<keyword evidence="1" id="KW-1133">Transmembrane helix</keyword>
<evidence type="ECO:0000313" key="3">
    <source>
        <dbReference type="EMBL" id="KPQ34215.1"/>
    </source>
</evidence>
<dbReference type="FunFam" id="2.30.180.10:FF:000032">
    <property type="entry name" value="Fasciclin domain-containing protein, putative"/>
    <property type="match status" value="1"/>
</dbReference>
<sequence>MQTNNSPRFIGHQAHQQAKSLMIGLVASSIGAFVALPSVAMPQLGTTAVEATEATTTTTTTDAADLAPVDAPLSVDSSVETPLEEVAEPTAETLPLAEADEIDETTAVEAEADAVEADATADVTMEEAEVVETEAMTEEADVVEADAIVEDETIIESEAMEAAPLVETDVMEDESAVEAEGTEVAPVAETAPLEEEAAVEEAAVEEEVIEGDDAEVSEEMSTEEFTITELTSNSDSFETLAAALEAADLSAVLSGEGPFTVFAPTDEAFADLPEGAVEQLLLPENKDLLVQVLTYHVVPGMVLSTDLETGNVATVEGSEIAVEVGDTVTVDNANVIFADVAASNGVIHVIDRVILPPAPDADADIDSSESIQ</sequence>
<dbReference type="Pfam" id="PF02469">
    <property type="entry name" value="Fasciclin"/>
    <property type="match status" value="1"/>
</dbReference>
<dbReference type="Gene3D" id="2.30.180.10">
    <property type="entry name" value="FAS1 domain"/>
    <property type="match status" value="1"/>
</dbReference>
<evidence type="ECO:0000256" key="1">
    <source>
        <dbReference type="SAM" id="Phobius"/>
    </source>
</evidence>
<dbReference type="PANTHER" id="PTHR10900:SF77">
    <property type="entry name" value="FI19380P1"/>
    <property type="match status" value="1"/>
</dbReference>
<keyword evidence="1" id="KW-0812">Transmembrane</keyword>
<evidence type="ECO:0000259" key="2">
    <source>
        <dbReference type="PROSITE" id="PS50213"/>
    </source>
</evidence>
<gene>
    <name evidence="3" type="ORF">HLUCCA11_15815</name>
</gene>
<dbReference type="AlphaFoldDB" id="A0A0P7YUE2"/>
<dbReference type="STRING" id="1666911.HLUCCA11_15815"/>
<accession>A0A0P7YUE2</accession>
<comment type="caution">
    <text evidence="3">The sequence shown here is derived from an EMBL/GenBank/DDBJ whole genome shotgun (WGS) entry which is preliminary data.</text>
</comment>
<dbReference type="InterPro" id="IPR000782">
    <property type="entry name" value="FAS1_domain"/>
</dbReference>
<dbReference type="PATRIC" id="fig|1666911.3.peg.822"/>
<reference evidence="3 4" key="1">
    <citation type="submission" date="2015-09" db="EMBL/GenBank/DDBJ databases">
        <title>Identification and resolution of microdiversity through metagenomic sequencing of parallel consortia.</title>
        <authorList>
            <person name="Nelson W.C."/>
            <person name="Romine M.F."/>
            <person name="Lindemann S.R."/>
        </authorList>
    </citation>
    <scope>NUCLEOTIDE SEQUENCE [LARGE SCALE GENOMIC DNA]</scope>
    <source>
        <strain evidence="3">Ana</strain>
    </source>
</reference>
<protein>
    <submittedName>
        <fullName evidence="3">Putative surface protein</fullName>
    </submittedName>
</protein>
<dbReference type="InterPro" id="IPR036378">
    <property type="entry name" value="FAS1_dom_sf"/>
</dbReference>
<dbReference type="Proteomes" id="UP000050465">
    <property type="component" value="Unassembled WGS sequence"/>
</dbReference>
<feature type="domain" description="FAS1" evidence="2">
    <location>
        <begin position="224"/>
        <end position="354"/>
    </location>
</feature>
<dbReference type="PANTHER" id="PTHR10900">
    <property type="entry name" value="PERIOSTIN-RELATED"/>
    <property type="match status" value="1"/>
</dbReference>
<keyword evidence="1" id="KW-0472">Membrane</keyword>
<proteinExistence type="predicted"/>
<dbReference type="InterPro" id="IPR050904">
    <property type="entry name" value="Adhesion/Biosynth-related"/>
</dbReference>
<dbReference type="SMART" id="SM00554">
    <property type="entry name" value="FAS1"/>
    <property type="match status" value="1"/>
</dbReference>
<feature type="transmembrane region" description="Helical" evidence="1">
    <location>
        <begin position="21"/>
        <end position="40"/>
    </location>
</feature>
<dbReference type="GO" id="GO:0005615">
    <property type="term" value="C:extracellular space"/>
    <property type="evidence" value="ECO:0007669"/>
    <property type="project" value="TreeGrafter"/>
</dbReference>
<name>A0A0P7YUE2_9CYAN</name>
<dbReference type="SUPFAM" id="SSF82153">
    <property type="entry name" value="FAS1 domain"/>
    <property type="match status" value="1"/>
</dbReference>
<organism evidence="3 4">
    <name type="scientific">Phormidesmis priestleyi Ana</name>
    <dbReference type="NCBI Taxonomy" id="1666911"/>
    <lineage>
        <taxon>Bacteria</taxon>
        <taxon>Bacillati</taxon>
        <taxon>Cyanobacteriota</taxon>
        <taxon>Cyanophyceae</taxon>
        <taxon>Leptolyngbyales</taxon>
        <taxon>Leptolyngbyaceae</taxon>
        <taxon>Phormidesmis</taxon>
    </lineage>
</organism>
<dbReference type="PROSITE" id="PS50213">
    <property type="entry name" value="FAS1"/>
    <property type="match status" value="1"/>
</dbReference>
<dbReference type="EMBL" id="LJZR01000022">
    <property type="protein sequence ID" value="KPQ34215.1"/>
    <property type="molecule type" value="Genomic_DNA"/>
</dbReference>